<evidence type="ECO:0000256" key="1">
    <source>
        <dbReference type="SAM" id="MobiDB-lite"/>
    </source>
</evidence>
<name>A0ABR1F9S5_9ASCO</name>
<evidence type="ECO:0000313" key="3">
    <source>
        <dbReference type="EMBL" id="KAK7206507.1"/>
    </source>
</evidence>
<proteinExistence type="predicted"/>
<accession>A0ABR1F9S5</accession>
<dbReference type="GeneID" id="90037484"/>
<evidence type="ECO:0000259" key="2">
    <source>
        <dbReference type="Pfam" id="PF20263"/>
    </source>
</evidence>
<keyword evidence="4" id="KW-1185">Reference proteome</keyword>
<dbReference type="EMBL" id="JBBJBU010000002">
    <property type="protein sequence ID" value="KAK7206507.1"/>
    <property type="molecule type" value="Genomic_DNA"/>
</dbReference>
<evidence type="ECO:0000313" key="4">
    <source>
        <dbReference type="Proteomes" id="UP001498771"/>
    </source>
</evidence>
<dbReference type="Pfam" id="PF20263">
    <property type="entry name" value="LYRM2-like"/>
    <property type="match status" value="1"/>
</dbReference>
<sequence length="345" mass="39519">MNQTISLYRSLLREIRFFFDPRSRLHFSYLVRTEFRQPAGLISQQLTGHQLDLALLAARKELALIKRANAGYYKECAELLERAWGVKGPVRDSLLESVVNYSEPEQQNTTELSSSTDNTPNAKPDSKDSSDSKNTSASDDRKNTGEQQSSKERKKPYYSPQLRALAHYIKLPTVPVFPTPPALTRAQGRGLAVSRVISIERKHFKRVLNSVPTPVPQEWIDDVLPRIELTHVHSTITNKWKLAFAHPDPICFGTHKLRRLQQRVGDDPFDPLPIRNLKDVDLHTSISRGERAKKANLKRPSFIRKRYLQLFSKLVTLEQLPDNSWVTKPILLAKAKPVELEPWMM</sequence>
<dbReference type="CDD" id="cd20273">
    <property type="entry name" value="Complex1_LYR_unchar"/>
    <property type="match status" value="1"/>
</dbReference>
<dbReference type="InterPro" id="IPR046896">
    <property type="entry name" value="Cup1-like_N"/>
</dbReference>
<feature type="region of interest" description="Disordered" evidence="1">
    <location>
        <begin position="101"/>
        <end position="157"/>
    </location>
</feature>
<organism evidence="3 4">
    <name type="scientific">Myxozyma melibiosi</name>
    <dbReference type="NCBI Taxonomy" id="54550"/>
    <lineage>
        <taxon>Eukaryota</taxon>
        <taxon>Fungi</taxon>
        <taxon>Dikarya</taxon>
        <taxon>Ascomycota</taxon>
        <taxon>Saccharomycotina</taxon>
        <taxon>Lipomycetes</taxon>
        <taxon>Lipomycetales</taxon>
        <taxon>Lipomycetaceae</taxon>
        <taxon>Myxozyma</taxon>
    </lineage>
</organism>
<protein>
    <recommendedName>
        <fullName evidence="2">LYR motif-containing protein Cup1-like N-terminal domain-containing protein</fullName>
    </recommendedName>
</protein>
<gene>
    <name evidence="3" type="ORF">BZA70DRAFT_274363</name>
</gene>
<feature type="compositionally biased region" description="Polar residues" evidence="1">
    <location>
        <begin position="101"/>
        <end position="119"/>
    </location>
</feature>
<dbReference type="RefSeq" id="XP_064769540.1">
    <property type="nucleotide sequence ID" value="XM_064911972.1"/>
</dbReference>
<feature type="domain" description="LYR motif-containing protein Cup1-like N-terminal" evidence="2">
    <location>
        <begin position="7"/>
        <end position="95"/>
    </location>
</feature>
<comment type="caution">
    <text evidence="3">The sequence shown here is derived from an EMBL/GenBank/DDBJ whole genome shotgun (WGS) entry which is preliminary data.</text>
</comment>
<dbReference type="Proteomes" id="UP001498771">
    <property type="component" value="Unassembled WGS sequence"/>
</dbReference>
<reference evidence="3 4" key="1">
    <citation type="submission" date="2024-03" db="EMBL/GenBank/DDBJ databases">
        <title>Genome-scale model development and genomic sequencing of the oleaginous clade Lipomyces.</title>
        <authorList>
            <consortium name="Lawrence Berkeley National Laboratory"/>
            <person name="Czajka J.J."/>
            <person name="Han Y."/>
            <person name="Kim J."/>
            <person name="Mondo S.J."/>
            <person name="Hofstad B.A."/>
            <person name="Robles A."/>
            <person name="Haridas S."/>
            <person name="Riley R."/>
            <person name="LaButti K."/>
            <person name="Pangilinan J."/>
            <person name="Andreopoulos W."/>
            <person name="Lipzen A."/>
            <person name="Yan J."/>
            <person name="Wang M."/>
            <person name="Ng V."/>
            <person name="Grigoriev I.V."/>
            <person name="Spatafora J.W."/>
            <person name="Magnuson J.K."/>
            <person name="Baker S.E."/>
            <person name="Pomraning K.R."/>
        </authorList>
    </citation>
    <scope>NUCLEOTIDE SEQUENCE [LARGE SCALE GENOMIC DNA]</scope>
    <source>
        <strain evidence="3 4">Phaff 52-87</strain>
    </source>
</reference>